<dbReference type="PANTHER" id="PTHR23501">
    <property type="entry name" value="MAJOR FACILITATOR SUPERFAMILY"/>
    <property type="match status" value="1"/>
</dbReference>
<feature type="region of interest" description="Disordered" evidence="5">
    <location>
        <begin position="536"/>
        <end position="558"/>
    </location>
</feature>
<accession>A0A9P8API6</accession>
<feature type="transmembrane region" description="Helical" evidence="6">
    <location>
        <begin position="400"/>
        <end position="423"/>
    </location>
</feature>
<feature type="transmembrane region" description="Helical" evidence="6">
    <location>
        <begin position="362"/>
        <end position="380"/>
    </location>
</feature>
<organism evidence="7 8">
    <name type="scientific">Guyanagaster necrorhizus</name>
    <dbReference type="NCBI Taxonomy" id="856835"/>
    <lineage>
        <taxon>Eukaryota</taxon>
        <taxon>Fungi</taxon>
        <taxon>Dikarya</taxon>
        <taxon>Basidiomycota</taxon>
        <taxon>Agaricomycotina</taxon>
        <taxon>Agaricomycetes</taxon>
        <taxon>Agaricomycetidae</taxon>
        <taxon>Agaricales</taxon>
        <taxon>Marasmiineae</taxon>
        <taxon>Physalacriaceae</taxon>
        <taxon>Guyanagaster</taxon>
    </lineage>
</organism>
<evidence type="ECO:0000256" key="6">
    <source>
        <dbReference type="SAM" id="Phobius"/>
    </source>
</evidence>
<feature type="transmembrane region" description="Helical" evidence="6">
    <location>
        <begin position="335"/>
        <end position="356"/>
    </location>
</feature>
<evidence type="ECO:0000313" key="8">
    <source>
        <dbReference type="Proteomes" id="UP000812287"/>
    </source>
</evidence>
<feature type="transmembrane region" description="Helical" evidence="6">
    <location>
        <begin position="253"/>
        <end position="270"/>
    </location>
</feature>
<dbReference type="EMBL" id="MU250547">
    <property type="protein sequence ID" value="KAG7443014.1"/>
    <property type="molecule type" value="Genomic_DNA"/>
</dbReference>
<keyword evidence="2 6" id="KW-0812">Transmembrane</keyword>
<dbReference type="GeneID" id="66099861"/>
<evidence type="ECO:0000256" key="4">
    <source>
        <dbReference type="ARBA" id="ARBA00023136"/>
    </source>
</evidence>
<dbReference type="GO" id="GO:0015343">
    <property type="term" value="F:siderophore-iron transmembrane transporter activity"/>
    <property type="evidence" value="ECO:0007669"/>
    <property type="project" value="TreeGrafter"/>
</dbReference>
<dbReference type="OrthoDB" id="2241241at2759"/>
<evidence type="ECO:0000313" key="7">
    <source>
        <dbReference type="EMBL" id="KAG7443014.1"/>
    </source>
</evidence>
<protein>
    <submittedName>
        <fullName evidence="7">Uncharacterized protein</fullName>
    </submittedName>
</protein>
<dbReference type="PANTHER" id="PTHR23501:SF87">
    <property type="entry name" value="SIDEROPHORE IRON TRANSPORTER 2"/>
    <property type="match status" value="1"/>
</dbReference>
<evidence type="ECO:0000256" key="1">
    <source>
        <dbReference type="ARBA" id="ARBA00004141"/>
    </source>
</evidence>
<comment type="subcellular location">
    <subcellularLocation>
        <location evidence="1">Membrane</location>
        <topology evidence="1">Multi-pass membrane protein</topology>
    </subcellularLocation>
</comment>
<name>A0A9P8API6_9AGAR</name>
<dbReference type="GO" id="GO:0005886">
    <property type="term" value="C:plasma membrane"/>
    <property type="evidence" value="ECO:0007669"/>
    <property type="project" value="TreeGrafter"/>
</dbReference>
<keyword evidence="3 6" id="KW-1133">Transmembrane helix</keyword>
<dbReference type="SUPFAM" id="SSF103473">
    <property type="entry name" value="MFS general substrate transporter"/>
    <property type="match status" value="1"/>
</dbReference>
<evidence type="ECO:0000256" key="5">
    <source>
        <dbReference type="SAM" id="MobiDB-lite"/>
    </source>
</evidence>
<evidence type="ECO:0000256" key="3">
    <source>
        <dbReference type="ARBA" id="ARBA00022989"/>
    </source>
</evidence>
<proteinExistence type="predicted"/>
<dbReference type="RefSeq" id="XP_043036514.1">
    <property type="nucleotide sequence ID" value="XM_043177574.1"/>
</dbReference>
<reference evidence="7" key="1">
    <citation type="submission" date="2020-11" db="EMBL/GenBank/DDBJ databases">
        <title>Adaptations for nitrogen fixation in a non-lichenized fungal sporocarp promotes dispersal by wood-feeding termites.</title>
        <authorList>
            <consortium name="DOE Joint Genome Institute"/>
            <person name="Koch R.A."/>
            <person name="Yoon G."/>
            <person name="Arayal U."/>
            <person name="Lail K."/>
            <person name="Amirebrahimi M."/>
            <person name="Labutti K."/>
            <person name="Lipzen A."/>
            <person name="Riley R."/>
            <person name="Barry K."/>
            <person name="Henrissat B."/>
            <person name="Grigoriev I.V."/>
            <person name="Herr J.R."/>
            <person name="Aime M.C."/>
        </authorList>
    </citation>
    <scope>NUCLEOTIDE SEQUENCE</scope>
    <source>
        <strain evidence="7">MCA 3950</strain>
    </source>
</reference>
<keyword evidence="8" id="KW-1185">Reference proteome</keyword>
<sequence length="558" mass="60960">MRLPVRGHSSSSGSEDLSKQPGVVSADILRAAWTKKTLAAAFVALAFTTFRQTLEQYTTKVYTAYATSDFSKHSLLTTSDVLENITTIVAYPIIAKLSDVFGHTEDLVLNIWLMALGEIMKAASLNVQTWVAAGVFFTMGDTTVPETIALVPRIYISSIIDGAVLAGPYWRWGYGMWVAILPVSAAPPPSYPLGSRCSLHDDPSNPTTVMKIWKLMWIELDFVGVILLVTSLALILIPLTLTGTDSLQTSPGIIVMIVIGAVIFAVYISYDAKIVTKPLIPYRLAREYTLVFACITEMLDFLHDATFTSFFPSFLQVAAYRSATTASQIDNAHRWCYYLGIPSILLGQGLLIYFVLPGRETTAVEFCVAKILVGIGRSFYKPAGQVAVQSLARQQDVAVVVEIILALTSLGGAIGSAISGAIWSNMLPSCLVENLPEDYKDQASTIFSSIKVAMKYARGTEPRVPIPCPSVRPYMQGGDVVRDAIVLSYKQVQRILTIVAFTVMVPNLLFMFFIRDVKLSDDMTLVDHGEDTAVASHKDGATSVTRSDEKRSVEDVKS</sequence>
<dbReference type="AlphaFoldDB" id="A0A9P8API6"/>
<comment type="caution">
    <text evidence="7">The sequence shown here is derived from an EMBL/GenBank/DDBJ whole genome shotgun (WGS) entry which is preliminary data.</text>
</comment>
<dbReference type="Proteomes" id="UP000812287">
    <property type="component" value="Unassembled WGS sequence"/>
</dbReference>
<dbReference type="InterPro" id="IPR036259">
    <property type="entry name" value="MFS_trans_sf"/>
</dbReference>
<feature type="transmembrane region" description="Helical" evidence="6">
    <location>
        <begin position="220"/>
        <end position="241"/>
    </location>
</feature>
<keyword evidence="4 6" id="KW-0472">Membrane</keyword>
<feature type="transmembrane region" description="Helical" evidence="6">
    <location>
        <begin position="495"/>
        <end position="514"/>
    </location>
</feature>
<evidence type="ECO:0000256" key="2">
    <source>
        <dbReference type="ARBA" id="ARBA00022692"/>
    </source>
</evidence>
<gene>
    <name evidence="7" type="ORF">BT62DRAFT_1009616</name>
</gene>